<feature type="compositionally biased region" description="Low complexity" evidence="1">
    <location>
        <begin position="1"/>
        <end position="17"/>
    </location>
</feature>
<dbReference type="KEGG" id="erz:ER308_14725"/>
<accession>A0A411YHU3</accession>
<dbReference type="PANTHER" id="PTHR43685">
    <property type="entry name" value="GLYCOSYLTRANSFERASE"/>
    <property type="match status" value="1"/>
</dbReference>
<name>A0A411YHU3_9ACTN</name>
<gene>
    <name evidence="3" type="ORF">ER308_14725</name>
</gene>
<dbReference type="PANTHER" id="PTHR43685:SF3">
    <property type="entry name" value="SLR2126 PROTEIN"/>
    <property type="match status" value="1"/>
</dbReference>
<evidence type="ECO:0000259" key="2">
    <source>
        <dbReference type="Pfam" id="PF00535"/>
    </source>
</evidence>
<feature type="domain" description="Glycosyltransferase 2-like" evidence="2">
    <location>
        <begin position="46"/>
        <end position="162"/>
    </location>
</feature>
<dbReference type="OrthoDB" id="5168148at2"/>
<feature type="region of interest" description="Disordered" evidence="1">
    <location>
        <begin position="1"/>
        <end position="21"/>
    </location>
</feature>
<dbReference type="CDD" id="cd00761">
    <property type="entry name" value="Glyco_tranf_GTA_type"/>
    <property type="match status" value="1"/>
</dbReference>
<evidence type="ECO:0000313" key="4">
    <source>
        <dbReference type="Proteomes" id="UP000291469"/>
    </source>
</evidence>
<evidence type="ECO:0000256" key="1">
    <source>
        <dbReference type="SAM" id="MobiDB-lite"/>
    </source>
</evidence>
<dbReference type="SUPFAM" id="SSF53448">
    <property type="entry name" value="Nucleotide-diphospho-sugar transferases"/>
    <property type="match status" value="1"/>
</dbReference>
<dbReference type="InterPro" id="IPR050834">
    <property type="entry name" value="Glycosyltransf_2"/>
</dbReference>
<dbReference type="InterPro" id="IPR001173">
    <property type="entry name" value="Glyco_trans_2-like"/>
</dbReference>
<proteinExistence type="predicted"/>
<dbReference type="InterPro" id="IPR029044">
    <property type="entry name" value="Nucleotide-diphossugar_trans"/>
</dbReference>
<keyword evidence="4" id="KW-1185">Reference proteome</keyword>
<dbReference type="Gene3D" id="3.90.550.10">
    <property type="entry name" value="Spore Coat Polysaccharide Biosynthesis Protein SpsA, Chain A"/>
    <property type="match status" value="1"/>
</dbReference>
<reference evidence="3 4" key="1">
    <citation type="submission" date="2019-01" db="EMBL/GenBank/DDBJ databases">
        <title>Egibacter rhizosphaerae EGI 80759T.</title>
        <authorList>
            <person name="Chen D.-D."/>
            <person name="Tian Y."/>
            <person name="Jiao J.-Y."/>
            <person name="Zhang X.-T."/>
            <person name="Zhang Y.-G."/>
            <person name="Zhang Y."/>
            <person name="Xiao M."/>
            <person name="Shu W.-S."/>
            <person name="Li W.-J."/>
        </authorList>
    </citation>
    <scope>NUCLEOTIDE SEQUENCE [LARGE SCALE GENOMIC DNA]</scope>
    <source>
        <strain evidence="3 4">EGI 80759</strain>
    </source>
</reference>
<keyword evidence="3" id="KW-0808">Transferase</keyword>
<dbReference type="Proteomes" id="UP000291469">
    <property type="component" value="Chromosome"/>
</dbReference>
<dbReference type="EMBL" id="CP036402">
    <property type="protein sequence ID" value="QBI20689.1"/>
    <property type="molecule type" value="Genomic_DNA"/>
</dbReference>
<evidence type="ECO:0000313" key="3">
    <source>
        <dbReference type="EMBL" id="QBI20689.1"/>
    </source>
</evidence>
<dbReference type="RefSeq" id="WP_131155683.1">
    <property type="nucleotide sequence ID" value="NZ_CP036402.1"/>
</dbReference>
<dbReference type="Pfam" id="PF00535">
    <property type="entry name" value="Glycos_transf_2"/>
    <property type="match status" value="1"/>
</dbReference>
<protein>
    <submittedName>
        <fullName evidence="3">Glycosyltransferase</fullName>
    </submittedName>
</protein>
<sequence>MSIPAAAPVPATVAGPASDQPRVAHNRWDQLSVPPLGSWTPTMTVSLVVPAYGDHDELPLTLASLAAQRYPPELLEIVVVDDGSDPPLDVPAFAGDVPVRAVRQVNEGFGAGKARSTGGFTATGEILLFVDADVVLDPHHVEAHARWHHTIDHAVTMGFRTFVDFADIGADDVTRAAADGGVAALVEGREQQDHDWIEKLLGETDQLREPRGDLWRVAVGSSIAVPSWLFREVGGFPVFGIRGCEDTIFGYRLFTRGAVLVPDREAHSWHQGPRHLDDQASRDAAITRRLPVIANHAPARNYRRSVPGRAFAVPYLAAEVPVSEATTTEEEALRCIESLLANDTADVAIGVTAPAGDPVRERLDLWMAGQDRVTVTDAATWSATHPYTPIRLTVPPAVRTAPDALVRVRERLAHHRVGALHVVVPGMAPDAHGTVEAVSTRAVQRAARLTDRPGEVAALVGELFEERWVPGEDLGIGSVGKPPPAGGSGTARDARIQRLEAQLGAAEDTLARLRRRRVLRIADAFGQVARARRPGAAMAALRGLARTLAGRDQATTARRDPPDPAG</sequence>
<dbReference type="AlphaFoldDB" id="A0A411YHU3"/>
<organism evidence="3 4">
    <name type="scientific">Egibacter rhizosphaerae</name>
    <dbReference type="NCBI Taxonomy" id="1670831"/>
    <lineage>
        <taxon>Bacteria</taxon>
        <taxon>Bacillati</taxon>
        <taxon>Actinomycetota</taxon>
        <taxon>Nitriliruptoria</taxon>
        <taxon>Egibacterales</taxon>
        <taxon>Egibacteraceae</taxon>
        <taxon>Egibacter</taxon>
    </lineage>
</organism>
<dbReference type="GO" id="GO:0016740">
    <property type="term" value="F:transferase activity"/>
    <property type="evidence" value="ECO:0007669"/>
    <property type="project" value="UniProtKB-KW"/>
</dbReference>